<keyword evidence="2" id="KW-0680">Restriction system</keyword>
<accession>A0A0X3TPV5</accession>
<evidence type="ECO:0000259" key="4">
    <source>
        <dbReference type="Pfam" id="PF01420"/>
    </source>
</evidence>
<dbReference type="Gene3D" id="1.10.287.1120">
    <property type="entry name" value="Bipartite methylase S protein"/>
    <property type="match status" value="1"/>
</dbReference>
<dbReference type="PANTHER" id="PTHR30408">
    <property type="entry name" value="TYPE-1 RESTRICTION ENZYME ECOKI SPECIFICITY PROTEIN"/>
    <property type="match status" value="1"/>
</dbReference>
<dbReference type="InterPro" id="IPR000055">
    <property type="entry name" value="Restrct_endonuc_typeI_TRD"/>
</dbReference>
<dbReference type="STRING" id="1685378.AVO44_15540"/>
<dbReference type="OrthoDB" id="512700at2"/>
<dbReference type="Gene3D" id="3.90.220.20">
    <property type="entry name" value="DNA methylase specificity domains"/>
    <property type="match status" value="2"/>
</dbReference>
<comment type="caution">
    <text evidence="5">The sequence shown here is derived from an EMBL/GenBank/DDBJ whole genome shotgun (WGS) entry which is preliminary data.</text>
</comment>
<dbReference type="SUPFAM" id="SSF116734">
    <property type="entry name" value="DNA methylase specificity domain"/>
    <property type="match status" value="2"/>
</dbReference>
<feature type="domain" description="Type I restriction modification DNA specificity" evidence="4">
    <location>
        <begin position="73"/>
        <end position="179"/>
    </location>
</feature>
<dbReference type="GO" id="GO:0009307">
    <property type="term" value="P:DNA restriction-modification system"/>
    <property type="evidence" value="ECO:0007669"/>
    <property type="project" value="UniProtKB-KW"/>
</dbReference>
<dbReference type="RefSeq" id="WP_068338640.1">
    <property type="nucleotide sequence ID" value="NZ_LQBP01000008.1"/>
</dbReference>
<dbReference type="Proteomes" id="UP000053690">
    <property type="component" value="Unassembled WGS sequence"/>
</dbReference>
<dbReference type="InterPro" id="IPR052021">
    <property type="entry name" value="Type-I_RS_S_subunit"/>
</dbReference>
<evidence type="ECO:0000256" key="2">
    <source>
        <dbReference type="ARBA" id="ARBA00022747"/>
    </source>
</evidence>
<dbReference type="AlphaFoldDB" id="A0A0X3TPV5"/>
<organism evidence="5 6">
    <name type="scientific">Ruegeria profundi</name>
    <dbReference type="NCBI Taxonomy" id="1685378"/>
    <lineage>
        <taxon>Bacteria</taxon>
        <taxon>Pseudomonadati</taxon>
        <taxon>Pseudomonadota</taxon>
        <taxon>Alphaproteobacteria</taxon>
        <taxon>Rhodobacterales</taxon>
        <taxon>Roseobacteraceae</taxon>
        <taxon>Ruegeria</taxon>
    </lineage>
</organism>
<evidence type="ECO:0000256" key="3">
    <source>
        <dbReference type="ARBA" id="ARBA00023125"/>
    </source>
</evidence>
<evidence type="ECO:0000313" key="6">
    <source>
        <dbReference type="Proteomes" id="UP000053690"/>
    </source>
</evidence>
<feature type="domain" description="Type I restriction modification DNA specificity" evidence="4">
    <location>
        <begin position="232"/>
        <end position="385"/>
    </location>
</feature>
<dbReference type="GO" id="GO:0003677">
    <property type="term" value="F:DNA binding"/>
    <property type="evidence" value="ECO:0007669"/>
    <property type="project" value="UniProtKB-KW"/>
</dbReference>
<dbReference type="Pfam" id="PF01420">
    <property type="entry name" value="Methylase_S"/>
    <property type="match status" value="2"/>
</dbReference>
<sequence>MVKAGHKQTDAGLIPEDWEVLPFNKTLNIASGQVDPRKPPFCEFLLVAPDHIEEATGRLLERKTAFEQSAISGKYVFESGQIVYSKIRPYLRKLIFSDCTGLCSADMYPLSATTAADAKFCFYAMLGERFSNFASTISARSGIPKINREEISEFSFALPPKPEQSAIAGVLSDMDGLIAGLEALIAKKRAVKIATMQQLLTGKTRLPGYVRDWKEISIGKDARLSARIGWQALTTKEYMESGDYFLVTGTDFSNGAVDWSSCWFVDEWRYSQDRKIQLRAQDVLVTKDGTIGKAGYVEELVGPATLNSGVFVIRPIDNSFCPKFLYHVLTSRIFDEFIDEISAGSTITHLYQKDFVKFSFMAPEYDEQEEVSEVLSSMDQDISALEVRLSKTKALKHGVMQELLTGRTRLV</sequence>
<evidence type="ECO:0000256" key="1">
    <source>
        <dbReference type="ARBA" id="ARBA00010923"/>
    </source>
</evidence>
<protein>
    <recommendedName>
        <fullName evidence="4">Type I restriction modification DNA specificity domain-containing protein</fullName>
    </recommendedName>
</protein>
<dbReference type="EMBL" id="LQBP01000008">
    <property type="protein sequence ID" value="KUJ77743.1"/>
    <property type="molecule type" value="Genomic_DNA"/>
</dbReference>
<comment type="similarity">
    <text evidence="1">Belongs to the type-I restriction system S methylase family.</text>
</comment>
<proteinExistence type="inferred from homology"/>
<name>A0A0X3TPV5_9RHOB</name>
<keyword evidence="6" id="KW-1185">Reference proteome</keyword>
<reference evidence="6" key="1">
    <citation type="submission" date="2015-12" db="EMBL/GenBank/DDBJ databases">
        <authorList>
            <person name="Zhang G."/>
            <person name="Stingl U."/>
        </authorList>
    </citation>
    <scope>NUCLEOTIDE SEQUENCE [LARGE SCALE GENOMIC DNA]</scope>
    <source>
        <strain evidence="6">ZGT108</strain>
    </source>
</reference>
<dbReference type="InterPro" id="IPR044946">
    <property type="entry name" value="Restrct_endonuc_typeI_TRD_sf"/>
</dbReference>
<keyword evidence="3" id="KW-0238">DNA-binding</keyword>
<gene>
    <name evidence="5" type="ORF">AVO44_15540</name>
</gene>
<dbReference type="PANTHER" id="PTHR30408:SF12">
    <property type="entry name" value="TYPE I RESTRICTION ENZYME MJAVIII SPECIFICITY SUBUNIT"/>
    <property type="match status" value="1"/>
</dbReference>
<evidence type="ECO:0000313" key="5">
    <source>
        <dbReference type="EMBL" id="KUJ77743.1"/>
    </source>
</evidence>